<keyword evidence="4" id="KW-1185">Reference proteome</keyword>
<dbReference type="Gramene" id="ONIVA08G16950.1">
    <property type="protein sequence ID" value="ONIVA08G16950.1"/>
    <property type="gene ID" value="ONIVA08G16950"/>
</dbReference>
<protein>
    <recommendedName>
        <fullName evidence="2">Exocyst complex component EXOC6/Sec15 N-terminal domain-containing protein</fullName>
    </recommendedName>
</protein>
<dbReference type="PANTHER" id="PTHR12702">
    <property type="entry name" value="SEC15"/>
    <property type="match status" value="1"/>
</dbReference>
<organism evidence="3">
    <name type="scientific">Oryza nivara</name>
    <name type="common">Indian wild rice</name>
    <name type="synonym">Oryza sativa f. spontanea</name>
    <dbReference type="NCBI Taxonomy" id="4536"/>
    <lineage>
        <taxon>Eukaryota</taxon>
        <taxon>Viridiplantae</taxon>
        <taxon>Streptophyta</taxon>
        <taxon>Embryophyta</taxon>
        <taxon>Tracheophyta</taxon>
        <taxon>Spermatophyta</taxon>
        <taxon>Magnoliopsida</taxon>
        <taxon>Liliopsida</taxon>
        <taxon>Poales</taxon>
        <taxon>Poaceae</taxon>
        <taxon>BOP clade</taxon>
        <taxon>Oryzoideae</taxon>
        <taxon>Oryzeae</taxon>
        <taxon>Oryzinae</taxon>
        <taxon>Oryza</taxon>
    </lineage>
</organism>
<dbReference type="STRING" id="4536.A0A0E0IC98"/>
<evidence type="ECO:0000259" key="2">
    <source>
        <dbReference type="Pfam" id="PF20651"/>
    </source>
</evidence>
<feature type="compositionally biased region" description="Pro residues" evidence="1">
    <location>
        <begin position="172"/>
        <end position="189"/>
    </location>
</feature>
<dbReference type="Pfam" id="PF20651">
    <property type="entry name" value="EXOC6_Sec15_N"/>
    <property type="match status" value="1"/>
</dbReference>
<evidence type="ECO:0000313" key="3">
    <source>
        <dbReference type="EnsemblPlants" id="ONIVA08G16950.1"/>
    </source>
</evidence>
<dbReference type="Proteomes" id="UP000006591">
    <property type="component" value="Chromosome 8"/>
</dbReference>
<dbReference type="PANTHER" id="PTHR12702:SF1">
    <property type="entry name" value="EXOCYST COMPLEX COMPONENT SEC15B"/>
    <property type="match status" value="1"/>
</dbReference>
<dbReference type="GO" id="GO:0016020">
    <property type="term" value="C:membrane"/>
    <property type="evidence" value="ECO:0007669"/>
    <property type="project" value="TreeGrafter"/>
</dbReference>
<dbReference type="EnsemblPlants" id="ONIVA08G16950.1">
    <property type="protein sequence ID" value="ONIVA08G16950.1"/>
    <property type="gene ID" value="ONIVA08G16950"/>
</dbReference>
<dbReference type="GO" id="GO:0090522">
    <property type="term" value="P:vesicle tethering involved in exocytosis"/>
    <property type="evidence" value="ECO:0007669"/>
    <property type="project" value="InterPro"/>
</dbReference>
<evidence type="ECO:0000256" key="1">
    <source>
        <dbReference type="SAM" id="MobiDB-lite"/>
    </source>
</evidence>
<reference evidence="3" key="2">
    <citation type="submission" date="2018-04" db="EMBL/GenBank/DDBJ databases">
        <title>OnivRS2 (Oryza nivara Reference Sequence Version 2).</title>
        <authorList>
            <person name="Zhang J."/>
            <person name="Kudrna D."/>
            <person name="Lee S."/>
            <person name="Talag J."/>
            <person name="Rajasekar S."/>
            <person name="Welchert J."/>
            <person name="Hsing Y.-I."/>
            <person name="Wing R.A."/>
        </authorList>
    </citation>
    <scope>NUCLEOTIDE SEQUENCE [LARGE SCALE GENOMIC DNA]</scope>
    <source>
        <strain evidence="3">SL10</strain>
    </source>
</reference>
<feature type="region of interest" description="Disordered" evidence="1">
    <location>
        <begin position="169"/>
        <end position="197"/>
    </location>
</feature>
<dbReference type="InterPro" id="IPR048359">
    <property type="entry name" value="EXOC6_Sec15_N"/>
</dbReference>
<dbReference type="OMA" id="FHDFICA"/>
<dbReference type="GO" id="GO:0006886">
    <property type="term" value="P:intracellular protein transport"/>
    <property type="evidence" value="ECO:0007669"/>
    <property type="project" value="InterPro"/>
</dbReference>
<feature type="domain" description="Exocyst complex component EXOC6/Sec15 N-terminal" evidence="2">
    <location>
        <begin position="55"/>
        <end position="163"/>
    </location>
</feature>
<dbReference type="InterPro" id="IPR007225">
    <property type="entry name" value="EXOC6/Sec15"/>
</dbReference>
<accession>A0A0E0IC98</accession>
<name>A0A0E0IC98_ORYNI</name>
<proteinExistence type="predicted"/>
<dbReference type="GO" id="GO:0006893">
    <property type="term" value="P:Golgi to plasma membrane transport"/>
    <property type="evidence" value="ECO:0007669"/>
    <property type="project" value="TreeGrafter"/>
</dbReference>
<reference evidence="3" key="1">
    <citation type="submission" date="2015-04" db="UniProtKB">
        <authorList>
            <consortium name="EnsemblPlants"/>
        </authorList>
    </citation>
    <scope>IDENTIFICATION</scope>
    <source>
        <strain evidence="3">SL10</strain>
    </source>
</reference>
<dbReference type="GO" id="GO:0000145">
    <property type="term" value="C:exocyst"/>
    <property type="evidence" value="ECO:0007669"/>
    <property type="project" value="TreeGrafter"/>
</dbReference>
<evidence type="ECO:0000313" key="4">
    <source>
        <dbReference type="Proteomes" id="UP000006591"/>
    </source>
</evidence>
<dbReference type="AlphaFoldDB" id="A0A0E0IC98"/>
<dbReference type="HOGENOM" id="CLU_090548_0_0_1"/>
<sequence length="263" mass="28902">MRRKQPGDVPVSAAASEADLAQLSIAITAGEDLGPLVRCVFTCRCPEPLLASLWAAARNRETEIEELCRAHFHDFICAIDNLRSLADADALKGSLSGSHAVLLSFAALLLASLESFLVARGLAGNLSSALASSRRRVRLLVLANRANAHLQGGNHNLYLALRAVPLTATSPSAPPHPPPHGAQPRPPHPCPRRHPRRECSGAAAAVVLLQSRRMEEKMGRWDWHVGRERRREDMEQLSSSCWRSIEYKKIAKCDKKLLQTRSR</sequence>
<dbReference type="eggNOG" id="KOG2176">
    <property type="taxonomic scope" value="Eukaryota"/>
</dbReference>